<dbReference type="NCBIfam" id="TIGR01098">
    <property type="entry name" value="3A0109s03R"/>
    <property type="match status" value="1"/>
</dbReference>
<dbReference type="GO" id="GO:0043190">
    <property type="term" value="C:ATP-binding cassette (ABC) transporter complex"/>
    <property type="evidence" value="ECO:0007669"/>
    <property type="project" value="InterPro"/>
</dbReference>
<dbReference type="GO" id="GO:0055085">
    <property type="term" value="P:transmembrane transport"/>
    <property type="evidence" value="ECO:0007669"/>
    <property type="project" value="InterPro"/>
</dbReference>
<dbReference type="PROSITE" id="PS51257">
    <property type="entry name" value="PROKAR_LIPOPROTEIN"/>
    <property type="match status" value="1"/>
</dbReference>
<reference evidence="5 6" key="1">
    <citation type="journal article" date="2019" name="Indoor Air">
        <title>Impacts of indoor surface finishes on bacterial viability.</title>
        <authorList>
            <person name="Hu J."/>
            <person name="Maamar S.B."/>
            <person name="Glawe A.J."/>
            <person name="Gottel N."/>
            <person name="Gilbert J.A."/>
            <person name="Hartmann E.M."/>
        </authorList>
    </citation>
    <scope>NUCLEOTIDE SEQUENCE [LARGE SCALE GENOMIC DNA]</scope>
    <source>
        <strain evidence="5 6">AF060A6</strain>
    </source>
</reference>
<protein>
    <submittedName>
        <fullName evidence="5">Phosphate/phosphite/phosphonate ABC transporter substrate-binding protein</fullName>
    </submittedName>
</protein>
<dbReference type="RefSeq" id="WP_136379151.1">
    <property type="nucleotide sequence ID" value="NZ_SLUB01000010.1"/>
</dbReference>
<keyword evidence="2 4" id="KW-0732">Signal</keyword>
<feature type="chain" id="PRO_5020435100" evidence="4">
    <location>
        <begin position="19"/>
        <end position="310"/>
    </location>
</feature>
<evidence type="ECO:0000256" key="3">
    <source>
        <dbReference type="SAM" id="MobiDB-lite"/>
    </source>
</evidence>
<accession>A0A4S3PU85</accession>
<feature type="compositionally biased region" description="Basic and acidic residues" evidence="3">
    <location>
        <begin position="24"/>
        <end position="43"/>
    </location>
</feature>
<dbReference type="Gene3D" id="3.40.190.10">
    <property type="entry name" value="Periplasmic binding protein-like II"/>
    <property type="match status" value="2"/>
</dbReference>
<evidence type="ECO:0000256" key="2">
    <source>
        <dbReference type="ARBA" id="ARBA00022729"/>
    </source>
</evidence>
<keyword evidence="6" id="KW-1185">Reference proteome</keyword>
<comment type="caution">
    <text evidence="5">The sequence shown here is derived from an EMBL/GenBank/DDBJ whole genome shotgun (WGS) entry which is preliminary data.</text>
</comment>
<dbReference type="OrthoDB" id="9776786at2"/>
<feature type="signal peptide" evidence="4">
    <location>
        <begin position="1"/>
        <end position="18"/>
    </location>
</feature>
<gene>
    <name evidence="5" type="ORF">E1I69_08325</name>
</gene>
<comment type="similarity">
    <text evidence="1">Belongs to the phosphate/phosphite/phosphonate binding protein family.</text>
</comment>
<dbReference type="AlphaFoldDB" id="A0A4S3PU85"/>
<dbReference type="PANTHER" id="PTHR35841:SF1">
    <property type="entry name" value="PHOSPHONATES-BINDING PERIPLASMIC PROTEIN"/>
    <property type="match status" value="1"/>
</dbReference>
<dbReference type="CDD" id="cd01071">
    <property type="entry name" value="PBP2_PhnD_like"/>
    <property type="match status" value="1"/>
</dbReference>
<evidence type="ECO:0000313" key="6">
    <source>
        <dbReference type="Proteomes" id="UP000306477"/>
    </source>
</evidence>
<dbReference type="SUPFAM" id="SSF53850">
    <property type="entry name" value="Periplasmic binding protein-like II"/>
    <property type="match status" value="1"/>
</dbReference>
<evidence type="ECO:0000256" key="1">
    <source>
        <dbReference type="ARBA" id="ARBA00007162"/>
    </source>
</evidence>
<evidence type="ECO:0000256" key="4">
    <source>
        <dbReference type="SAM" id="SignalP"/>
    </source>
</evidence>
<dbReference type="EMBL" id="SLUB01000010">
    <property type="protein sequence ID" value="THE13340.1"/>
    <property type="molecule type" value="Genomic_DNA"/>
</dbReference>
<dbReference type="PANTHER" id="PTHR35841">
    <property type="entry name" value="PHOSPHONATES-BINDING PERIPLASMIC PROTEIN"/>
    <property type="match status" value="1"/>
</dbReference>
<feature type="region of interest" description="Disordered" evidence="3">
    <location>
        <begin position="24"/>
        <end position="46"/>
    </location>
</feature>
<dbReference type="STRING" id="1033734.GCA_000285535_01127"/>
<proteinExistence type="inferred from homology"/>
<name>A0A4S3PU85_9BACI</name>
<organism evidence="5 6">
    <name type="scientific">Bacillus timonensis</name>
    <dbReference type="NCBI Taxonomy" id="1033734"/>
    <lineage>
        <taxon>Bacteria</taxon>
        <taxon>Bacillati</taxon>
        <taxon>Bacillota</taxon>
        <taxon>Bacilli</taxon>
        <taxon>Bacillales</taxon>
        <taxon>Bacillaceae</taxon>
        <taxon>Bacillus</taxon>
    </lineage>
</organism>
<dbReference type="Proteomes" id="UP000306477">
    <property type="component" value="Unassembled WGS sequence"/>
</dbReference>
<dbReference type="Pfam" id="PF12974">
    <property type="entry name" value="Phosphonate-bd"/>
    <property type="match status" value="1"/>
</dbReference>
<evidence type="ECO:0000313" key="5">
    <source>
        <dbReference type="EMBL" id="THE13340.1"/>
    </source>
</evidence>
<dbReference type="InterPro" id="IPR005770">
    <property type="entry name" value="PhnD"/>
</dbReference>
<sequence length="310" mass="34033">MKKFLALLMAIGMVFVIAACGSDDKDKTSDDNAKGKDEGKTEEVTELTMGFIPSQEADTIADNVKPLEEYLTEQLGVPVKAEVMIDFVGLVEGMRTGKVDIGFTNPFGYVQAKERANVDVLVKAIRHGSDTYKAQYVAATDSKLNSVDDIVATEGLTWAYGDPLSTSGFLFPASQLMEMGVENLDTFFNQTAVQSHDNAALAVLDGSADFATTFTDVRDNLEKDIPDVKEKLKVIGYTDAIPNDGVSVRSDLPEDMKAKIKEAFMAINDKPEVLKVMNEVYTWDGIAEASDEEFDVVREVYEKFKDQLGE</sequence>